<proteinExistence type="predicted"/>
<dbReference type="Gene3D" id="1.10.510.10">
    <property type="entry name" value="Transferase(Phosphotransferase) domain 1"/>
    <property type="match status" value="1"/>
</dbReference>
<evidence type="ECO:0000256" key="2">
    <source>
        <dbReference type="ARBA" id="ARBA00022679"/>
    </source>
</evidence>
<evidence type="ECO:0000256" key="5">
    <source>
        <dbReference type="ARBA" id="ARBA00022840"/>
    </source>
</evidence>
<evidence type="ECO:0000256" key="4">
    <source>
        <dbReference type="ARBA" id="ARBA00022777"/>
    </source>
</evidence>
<dbReference type="Pfam" id="PF00069">
    <property type="entry name" value="Pkinase"/>
    <property type="match status" value="1"/>
</dbReference>
<evidence type="ECO:0000313" key="9">
    <source>
        <dbReference type="Proteomes" id="UP001201812"/>
    </source>
</evidence>
<gene>
    <name evidence="8" type="ORF">DdX_17041</name>
</gene>
<dbReference type="PANTHER" id="PTHR24353">
    <property type="entry name" value="CYCLIC NUCLEOTIDE-DEPENDENT PROTEIN KINASE"/>
    <property type="match status" value="1"/>
</dbReference>
<evidence type="ECO:0000259" key="7">
    <source>
        <dbReference type="PROSITE" id="PS50011"/>
    </source>
</evidence>
<dbReference type="PROSITE" id="PS50011">
    <property type="entry name" value="PROTEIN_KINASE_DOM"/>
    <property type="match status" value="1"/>
</dbReference>
<dbReference type="SMART" id="SM00220">
    <property type="entry name" value="S_TKc"/>
    <property type="match status" value="1"/>
</dbReference>
<evidence type="ECO:0000256" key="3">
    <source>
        <dbReference type="ARBA" id="ARBA00022741"/>
    </source>
</evidence>
<dbReference type="PANTHER" id="PTHR24353:SF37">
    <property type="entry name" value="CAMP-DEPENDENT PROTEIN KINASE CATALYTIC SUBUNIT PRKX"/>
    <property type="match status" value="1"/>
</dbReference>
<keyword evidence="5" id="KW-0067">ATP-binding</keyword>
<feature type="compositionally biased region" description="Polar residues" evidence="6">
    <location>
        <begin position="88"/>
        <end position="109"/>
    </location>
</feature>
<accession>A0AAD4QTN4</accession>
<dbReference type="GO" id="GO:0005952">
    <property type="term" value="C:cAMP-dependent protein kinase complex"/>
    <property type="evidence" value="ECO:0007669"/>
    <property type="project" value="TreeGrafter"/>
</dbReference>
<evidence type="ECO:0000256" key="1">
    <source>
        <dbReference type="ARBA" id="ARBA00022527"/>
    </source>
</evidence>
<reference evidence="8" key="1">
    <citation type="submission" date="2022-01" db="EMBL/GenBank/DDBJ databases">
        <title>Genome Sequence Resource for Two Populations of Ditylenchus destructor, the Migratory Endoparasitic Phytonematode.</title>
        <authorList>
            <person name="Zhang H."/>
            <person name="Lin R."/>
            <person name="Xie B."/>
        </authorList>
    </citation>
    <scope>NUCLEOTIDE SEQUENCE</scope>
    <source>
        <strain evidence="8">BazhouSP</strain>
    </source>
</reference>
<dbReference type="GO" id="GO:0005524">
    <property type="term" value="F:ATP binding"/>
    <property type="evidence" value="ECO:0007669"/>
    <property type="project" value="UniProtKB-KW"/>
</dbReference>
<sequence length="410" mass="47535">MPFTERPVIKAEDLIKYTGTRRRKLEEEKQDDDEPTALIQDPLREYPNANPRPKQTSPRTTANWSIQVPKPSQISLKTEFQVSDIWPPSSNCLPERSTNPTNRNTSGPQMTPGDFMEVKTKRKDLAATVFGTIYRVYEKVTRDNKAYSMKSMVYDDHKSKNEIAIINHLKEQQSSLEHVAEIIAFDKCPFEDPDQKKYLRVVMEDFPGGTLTKALEQQKTFQEDVARSYAEQIVQAVEFLHKHGIIHRAIESENFMLDAKGNLKLVNFGVAKWCNNPEHCSARAQFKLVRKGFVAPEVLLEQDYGYAVDWWSFAFLTKIGASELCKDIIRELLTINPEERLGKRKGKEETSKTRRKWYKVLKFIFNLKCVRKTVVEEFTRINQEQIANRTRAEESAMQRKFRGGTVEFDK</sequence>
<dbReference type="Gene3D" id="3.30.200.20">
    <property type="entry name" value="Phosphorylase Kinase, domain 1"/>
    <property type="match status" value="1"/>
</dbReference>
<dbReference type="InterPro" id="IPR011009">
    <property type="entry name" value="Kinase-like_dom_sf"/>
</dbReference>
<keyword evidence="4 8" id="KW-0418">Kinase</keyword>
<organism evidence="8 9">
    <name type="scientific">Ditylenchus destructor</name>
    <dbReference type="NCBI Taxonomy" id="166010"/>
    <lineage>
        <taxon>Eukaryota</taxon>
        <taxon>Metazoa</taxon>
        <taxon>Ecdysozoa</taxon>
        <taxon>Nematoda</taxon>
        <taxon>Chromadorea</taxon>
        <taxon>Rhabditida</taxon>
        <taxon>Tylenchina</taxon>
        <taxon>Tylenchomorpha</taxon>
        <taxon>Sphaerularioidea</taxon>
        <taxon>Anguinidae</taxon>
        <taxon>Anguininae</taxon>
        <taxon>Ditylenchus</taxon>
    </lineage>
</organism>
<feature type="compositionally biased region" description="Polar residues" evidence="6">
    <location>
        <begin position="53"/>
        <end position="62"/>
    </location>
</feature>
<dbReference type="AlphaFoldDB" id="A0AAD4QTN4"/>
<dbReference type="GO" id="GO:0004691">
    <property type="term" value="F:cAMP-dependent protein kinase activity"/>
    <property type="evidence" value="ECO:0007669"/>
    <property type="project" value="TreeGrafter"/>
</dbReference>
<feature type="region of interest" description="Disordered" evidence="6">
    <location>
        <begin position="19"/>
        <end position="62"/>
    </location>
</feature>
<evidence type="ECO:0000313" key="8">
    <source>
        <dbReference type="EMBL" id="KAI1699890.1"/>
    </source>
</evidence>
<dbReference type="InterPro" id="IPR000719">
    <property type="entry name" value="Prot_kinase_dom"/>
</dbReference>
<keyword evidence="2" id="KW-0808">Transferase</keyword>
<dbReference type="SUPFAM" id="SSF56112">
    <property type="entry name" value="Protein kinase-like (PK-like)"/>
    <property type="match status" value="1"/>
</dbReference>
<keyword evidence="3" id="KW-0547">Nucleotide-binding</keyword>
<feature type="region of interest" description="Disordered" evidence="6">
    <location>
        <begin position="87"/>
        <end position="114"/>
    </location>
</feature>
<protein>
    <submittedName>
        <fullName evidence="8">Protein kinase domain-containing protein</fullName>
    </submittedName>
</protein>
<dbReference type="EMBL" id="JAKKPZ010000163">
    <property type="protein sequence ID" value="KAI1699890.1"/>
    <property type="molecule type" value="Genomic_DNA"/>
</dbReference>
<comment type="caution">
    <text evidence="8">The sequence shown here is derived from an EMBL/GenBank/DDBJ whole genome shotgun (WGS) entry which is preliminary data.</text>
</comment>
<keyword evidence="9" id="KW-1185">Reference proteome</keyword>
<feature type="domain" description="Protein kinase" evidence="7">
    <location>
        <begin position="119"/>
        <end position="401"/>
    </location>
</feature>
<keyword evidence="1" id="KW-0723">Serine/threonine-protein kinase</keyword>
<evidence type="ECO:0000256" key="6">
    <source>
        <dbReference type="SAM" id="MobiDB-lite"/>
    </source>
</evidence>
<name>A0AAD4QTN4_9BILA</name>
<dbReference type="Proteomes" id="UP001201812">
    <property type="component" value="Unassembled WGS sequence"/>
</dbReference>